<dbReference type="Proteomes" id="UP001152658">
    <property type="component" value="Unassembled WGS sequence"/>
</dbReference>
<accession>A0ABN8TJ48</accession>
<organism evidence="1 2">
    <name type="scientific">Vibrio aestuarianus</name>
    <dbReference type="NCBI Taxonomy" id="28171"/>
    <lineage>
        <taxon>Bacteria</taxon>
        <taxon>Pseudomonadati</taxon>
        <taxon>Pseudomonadota</taxon>
        <taxon>Gammaproteobacteria</taxon>
        <taxon>Vibrionales</taxon>
        <taxon>Vibrionaceae</taxon>
        <taxon>Vibrio</taxon>
    </lineage>
</organism>
<keyword evidence="2" id="KW-1185">Reference proteome</keyword>
<protein>
    <submittedName>
        <fullName evidence="1">Uncharacterized protein</fullName>
    </submittedName>
</protein>
<dbReference type="EMBL" id="CALYLK010000001">
    <property type="protein sequence ID" value="CAH8191034.1"/>
    <property type="molecule type" value="Genomic_DNA"/>
</dbReference>
<evidence type="ECO:0000313" key="2">
    <source>
        <dbReference type="Proteomes" id="UP001152658"/>
    </source>
</evidence>
<proteinExistence type="predicted"/>
<gene>
    <name evidence="1" type="ORF">VAE063_1000237</name>
</gene>
<name>A0ABN8TJ48_9VIBR</name>
<comment type="caution">
    <text evidence="1">The sequence shown here is derived from an EMBL/GenBank/DDBJ whole genome shotgun (WGS) entry which is preliminary data.</text>
</comment>
<evidence type="ECO:0000313" key="1">
    <source>
        <dbReference type="EMBL" id="CAH8191034.1"/>
    </source>
</evidence>
<reference evidence="1" key="1">
    <citation type="submission" date="2022-06" db="EMBL/GenBank/DDBJ databases">
        <authorList>
            <person name="Goudenege D."/>
            <person name="Le Roux F."/>
        </authorList>
    </citation>
    <scope>NUCLEOTIDE SEQUENCE</scope>
    <source>
        <strain evidence="1">12-063</strain>
    </source>
</reference>
<sequence>MGFDGGVSFLFNFMKNKGIYFMVFAREYSNLPDMKVSI</sequence>